<dbReference type="Proteomes" id="UP000271868">
    <property type="component" value="Unassembled WGS sequence"/>
</dbReference>
<accession>A0AAX1X2L1</accession>
<evidence type="ECO:0000313" key="2">
    <source>
        <dbReference type="Proteomes" id="UP000271868"/>
    </source>
</evidence>
<keyword evidence="2" id="KW-1185">Reference proteome</keyword>
<evidence type="ECO:0000313" key="1">
    <source>
        <dbReference type="EMBL" id="ROR50983.1"/>
    </source>
</evidence>
<organism evidence="1 2">
    <name type="scientific">Diaphorobacter nitroreducens</name>
    <dbReference type="NCBI Taxonomy" id="164759"/>
    <lineage>
        <taxon>Bacteria</taxon>
        <taxon>Pseudomonadati</taxon>
        <taxon>Pseudomonadota</taxon>
        <taxon>Betaproteobacteria</taxon>
        <taxon>Burkholderiales</taxon>
        <taxon>Comamonadaceae</taxon>
        <taxon>Diaphorobacter</taxon>
    </lineage>
</organism>
<gene>
    <name evidence="1" type="ORF">EDC60_0744</name>
</gene>
<reference evidence="1 2" key="1">
    <citation type="submission" date="2018-11" db="EMBL/GenBank/DDBJ databases">
        <title>Genomic Encyclopedia of Type Strains, Phase IV (KMG-IV): sequencing the most valuable type-strain genomes for metagenomic binning, comparative biology and taxonomic classification.</title>
        <authorList>
            <person name="Goeker M."/>
        </authorList>
    </citation>
    <scope>NUCLEOTIDE SEQUENCE [LARGE SCALE GENOMIC DNA]</scope>
    <source>
        <strain evidence="1 2">DSM 15985</strain>
    </source>
</reference>
<name>A0AAX1X2L1_9BURK</name>
<dbReference type="AlphaFoldDB" id="A0AAX1X2L1"/>
<protein>
    <submittedName>
        <fullName evidence="1">Uncharacterized protein</fullName>
    </submittedName>
</protein>
<proteinExistence type="predicted"/>
<dbReference type="EMBL" id="RJVL01000001">
    <property type="protein sequence ID" value="ROR50983.1"/>
    <property type="molecule type" value="Genomic_DNA"/>
</dbReference>
<comment type="caution">
    <text evidence="1">The sequence shown here is derived from an EMBL/GenBank/DDBJ whole genome shotgun (WGS) entry which is preliminary data.</text>
</comment>
<sequence length="81" mass="9235">MGSRRRGACPENSVLWNHSDSAKHVVASEWRKPRRSGVTYRCQIYTSGSDESVLIDVEKSSYASLPYWMRHRTSGARAAYQ</sequence>